<feature type="region of interest" description="Disordered" evidence="1">
    <location>
        <begin position="1"/>
        <end position="71"/>
    </location>
</feature>
<feature type="compositionally biased region" description="Basic and acidic residues" evidence="1">
    <location>
        <begin position="30"/>
        <end position="40"/>
    </location>
</feature>
<name>A0A0C2ETJ5_9PEZI</name>
<dbReference type="SMART" id="SM00256">
    <property type="entry name" value="FBOX"/>
    <property type="match status" value="1"/>
</dbReference>
<dbReference type="GeneID" id="63673948"/>
<evidence type="ECO:0000259" key="2">
    <source>
        <dbReference type="PROSITE" id="PS50181"/>
    </source>
</evidence>
<dbReference type="InterPro" id="IPR001810">
    <property type="entry name" value="F-box_dom"/>
</dbReference>
<dbReference type="SUPFAM" id="SSF81383">
    <property type="entry name" value="F-box domain"/>
    <property type="match status" value="1"/>
</dbReference>
<comment type="caution">
    <text evidence="3">The sequence shown here is derived from an EMBL/GenBank/DDBJ whole genome shotgun (WGS) entry which is preliminary data.</text>
</comment>
<feature type="compositionally biased region" description="Low complexity" evidence="1">
    <location>
        <begin position="18"/>
        <end position="29"/>
    </location>
</feature>
<feature type="compositionally biased region" description="Pro residues" evidence="1">
    <location>
        <begin position="58"/>
        <end position="71"/>
    </location>
</feature>
<feature type="compositionally biased region" description="Polar residues" evidence="1">
    <location>
        <begin position="1"/>
        <end position="15"/>
    </location>
</feature>
<keyword evidence="4" id="KW-1185">Reference proteome</keyword>
<evidence type="ECO:0000256" key="1">
    <source>
        <dbReference type="SAM" id="MobiDB-lite"/>
    </source>
</evidence>
<dbReference type="Pfam" id="PF00646">
    <property type="entry name" value="F-box"/>
    <property type="match status" value="1"/>
</dbReference>
<reference evidence="3 4" key="1">
    <citation type="journal article" date="2014" name="BMC Genomics">
        <title>Comparative genomics of the major fungal agents of human and animal Sporotrichosis: Sporothrix schenckii and Sporothrix brasiliensis.</title>
        <authorList>
            <person name="Teixeira M.M."/>
            <person name="de Almeida L.G."/>
            <person name="Kubitschek-Barreira P."/>
            <person name="Alves F.L."/>
            <person name="Kioshima E.S."/>
            <person name="Abadio A.K."/>
            <person name="Fernandes L."/>
            <person name="Derengowski L.S."/>
            <person name="Ferreira K.S."/>
            <person name="Souza R.C."/>
            <person name="Ruiz J.C."/>
            <person name="de Andrade N.C."/>
            <person name="Paes H.C."/>
            <person name="Nicola A.M."/>
            <person name="Albuquerque P."/>
            <person name="Gerber A.L."/>
            <person name="Martins V.P."/>
            <person name="Peconick L.D."/>
            <person name="Neto A.V."/>
            <person name="Chaucanez C.B."/>
            <person name="Silva P.A."/>
            <person name="Cunha O.L."/>
            <person name="de Oliveira F.F."/>
            <person name="dos Santos T.C."/>
            <person name="Barros A.L."/>
            <person name="Soares M.A."/>
            <person name="de Oliveira L.M."/>
            <person name="Marini M.M."/>
            <person name="Villalobos-Duno H."/>
            <person name="Cunha M.M."/>
            <person name="de Hoog S."/>
            <person name="da Silveira J.F."/>
            <person name="Henrissat B."/>
            <person name="Nino-Vega G.A."/>
            <person name="Cisalpino P.S."/>
            <person name="Mora-Montes H.M."/>
            <person name="Almeida S.R."/>
            <person name="Stajich J.E."/>
            <person name="Lopes-Bezerra L.M."/>
            <person name="Vasconcelos A.T."/>
            <person name="Felipe M.S."/>
        </authorList>
    </citation>
    <scope>NUCLEOTIDE SEQUENCE [LARGE SCALE GENOMIC DNA]</scope>
    <source>
        <strain evidence="3 4">5110</strain>
    </source>
</reference>
<feature type="compositionally biased region" description="Low complexity" evidence="1">
    <location>
        <begin position="291"/>
        <end position="310"/>
    </location>
</feature>
<gene>
    <name evidence="3" type="ORF">SPBR_00708</name>
</gene>
<feature type="compositionally biased region" description="Low complexity" evidence="1">
    <location>
        <begin position="41"/>
        <end position="52"/>
    </location>
</feature>
<organism evidence="3 4">
    <name type="scientific">Sporothrix brasiliensis 5110</name>
    <dbReference type="NCBI Taxonomy" id="1398154"/>
    <lineage>
        <taxon>Eukaryota</taxon>
        <taxon>Fungi</taxon>
        <taxon>Dikarya</taxon>
        <taxon>Ascomycota</taxon>
        <taxon>Pezizomycotina</taxon>
        <taxon>Sordariomycetes</taxon>
        <taxon>Sordariomycetidae</taxon>
        <taxon>Ophiostomatales</taxon>
        <taxon>Ophiostomataceae</taxon>
        <taxon>Sporothrix</taxon>
    </lineage>
</organism>
<evidence type="ECO:0000313" key="3">
    <source>
        <dbReference type="EMBL" id="KIH89829.1"/>
    </source>
</evidence>
<dbReference type="VEuPathDB" id="FungiDB:SPBR_00708"/>
<accession>A0A0C2ETJ5</accession>
<dbReference type="RefSeq" id="XP_040617839.1">
    <property type="nucleotide sequence ID" value="XM_040759027.1"/>
</dbReference>
<dbReference type="OrthoDB" id="9981546at2759"/>
<feature type="region of interest" description="Disordered" evidence="1">
    <location>
        <begin position="291"/>
        <end position="312"/>
    </location>
</feature>
<dbReference type="AlphaFoldDB" id="A0A0C2ETJ5"/>
<dbReference type="EMBL" id="AWTV01000008">
    <property type="protein sequence ID" value="KIH89829.1"/>
    <property type="molecule type" value="Genomic_DNA"/>
</dbReference>
<dbReference type="Proteomes" id="UP000031575">
    <property type="component" value="Unassembled WGS sequence"/>
</dbReference>
<feature type="domain" description="F-box" evidence="2">
    <location>
        <begin position="66"/>
        <end position="111"/>
    </location>
</feature>
<dbReference type="InterPro" id="IPR036047">
    <property type="entry name" value="F-box-like_dom_sf"/>
</dbReference>
<protein>
    <recommendedName>
        <fullName evidence="2">F-box domain-containing protein</fullName>
    </recommendedName>
</protein>
<dbReference type="HOGENOM" id="CLU_044875_0_0_1"/>
<sequence>MAFDQNTTASASMHPSWQPMQPLQPLQQPRHQDRREDEGKQQQQHSSQKPSPAFIIGLPPPTTKSPPPVNSLPPELLDDVLNFFPTSALLKFAGVNRRFHNVVARLLYRRLRHAVALANHQLILACYHPSAKISSPHLNCAYLGTEGLELPCPASGADNGPEDTLRRLPTMYSRFRPVPPSESDVHVRNYRAIRRTMNFFLLSDTTSGGTAATALQTVNEGTAGAASGPPLVCYDVHLDEGELFSQLCTVTNLVKTSGQPGMFLNCVNINDGVIRVWRDWLDTRATATTAAEGSASASASSSTKTASQQSPSIADKNQHVLWAYTGKHVGMRFRVTERAVPADRRVTAAQLDNERFRRATMPPEEPPVSFVLEYEELLVRTYELLLAMEAVEAQDASHGMRGVVMSSL</sequence>
<proteinExistence type="predicted"/>
<evidence type="ECO:0000313" key="4">
    <source>
        <dbReference type="Proteomes" id="UP000031575"/>
    </source>
</evidence>
<dbReference type="PROSITE" id="PS50181">
    <property type="entry name" value="FBOX"/>
    <property type="match status" value="1"/>
</dbReference>